<organism evidence="2 3">
    <name type="scientific">Aristolochia fimbriata</name>
    <name type="common">White veined hardy Dutchman's pipe vine</name>
    <dbReference type="NCBI Taxonomy" id="158543"/>
    <lineage>
        <taxon>Eukaryota</taxon>
        <taxon>Viridiplantae</taxon>
        <taxon>Streptophyta</taxon>
        <taxon>Embryophyta</taxon>
        <taxon>Tracheophyta</taxon>
        <taxon>Spermatophyta</taxon>
        <taxon>Magnoliopsida</taxon>
        <taxon>Magnoliidae</taxon>
        <taxon>Piperales</taxon>
        <taxon>Aristolochiaceae</taxon>
        <taxon>Aristolochia</taxon>
    </lineage>
</organism>
<dbReference type="SUPFAM" id="SSF53300">
    <property type="entry name" value="vWA-like"/>
    <property type="match status" value="1"/>
</dbReference>
<dbReference type="Proteomes" id="UP000825729">
    <property type="component" value="Unassembled WGS sequence"/>
</dbReference>
<proteinExistence type="predicted"/>
<feature type="domain" description="VWFA" evidence="1">
    <location>
        <begin position="325"/>
        <end position="509"/>
    </location>
</feature>
<dbReference type="EMBL" id="JAINDJ010000002">
    <property type="protein sequence ID" value="KAG9458059.1"/>
    <property type="molecule type" value="Genomic_DNA"/>
</dbReference>
<accession>A0AAV7FBT8</accession>
<dbReference type="PANTHER" id="PTHR46503">
    <property type="entry name" value="INTER-ALPHA-TRYPSIN INHIBITOR HEAVY CHAIN-LIKE PROTEIN"/>
    <property type="match status" value="1"/>
</dbReference>
<dbReference type="AlphaFoldDB" id="A0AAV7FBT8"/>
<evidence type="ECO:0000313" key="3">
    <source>
        <dbReference type="Proteomes" id="UP000825729"/>
    </source>
</evidence>
<dbReference type="Gene3D" id="3.40.50.410">
    <property type="entry name" value="von Willebrand factor, type A domain"/>
    <property type="match status" value="1"/>
</dbReference>
<evidence type="ECO:0000259" key="1">
    <source>
        <dbReference type="PROSITE" id="PS50234"/>
    </source>
</evidence>
<name>A0AAV7FBT8_ARIFI</name>
<evidence type="ECO:0000313" key="2">
    <source>
        <dbReference type="EMBL" id="KAG9458059.1"/>
    </source>
</evidence>
<comment type="caution">
    <text evidence="2">The sequence shown here is derived from an EMBL/GenBank/DDBJ whole genome shotgun (WGS) entry which is preliminary data.</text>
</comment>
<dbReference type="Pfam" id="PF13768">
    <property type="entry name" value="VWA_3"/>
    <property type="match status" value="1"/>
</dbReference>
<sequence length="746" mass="82447">MDPTEFSKSVESGLKLAKRIYLGKDRSLSPPKPPSFDKSESYQPTAPMIYAVISDPAIVDNPDVPSYQPHVHGRCDPPALIPLQMNEIQMNLDCYFNTVFVTVAGSWRVHCVMGSRSCDCRLVVPLGEQGSILGVDIDVAGRSYSTQLMRMEDTQDKEKSTKLEDGKFLRPQIFSLKVPKVDGGSVLSVKIRWRQQLLYNEGQFSIAVPFSFPDYVNPSGKMFASSEKIQLNVNTGMAKGVIFKTISHALKETRRQMGRFAFLYDAQVLQFSSADFNFTFEVPSSSIFGGLILQSPSLDDLDQREMFCLYLYPGKAENTKIFRKEVVFLVDISESMHGKPLESVQTTVLAAISKFTSADSFNIIAFNGESHLFSSSLEPATVETIERASRWMTEICVVNGGTNILDPLNQAMEMLSGASCSCPQIFLITDGAVDEERNICDMVKTQVESKKFISPRIFTFGVGSNCNHYFLQMLASISRGRYHGAFVADILATQLHRFITTSSAILTNIAIDIFDDDAFEVFPFYVPDLLSGYPVVVSGRYEGSFPDSVRVKGFLPDKTNIDIDLKVQQAKDIPLDKVLAKQQIDLITSQAWLSESKELQEKVVTASMQSGIVSEHTRMVLLRTDIEKIRPGKEKEAKKLGKKSKSFAKDNQVLLLSGLTIGFGNIAATNDNIPPFGETNQPESDNVLAKTVRNIGGLCDCCCCFCCIRGCSKINDQCAIALTQLCTALSCFGCLSCCMELCGNAD</sequence>
<dbReference type="PANTHER" id="PTHR46503:SF1">
    <property type="entry name" value="INTER-ALPHA-TRYPSIN INHIBITOR HEAVY CHAIN-LIKE PROTEIN"/>
    <property type="match status" value="1"/>
</dbReference>
<keyword evidence="3" id="KW-1185">Reference proteome</keyword>
<dbReference type="InterPro" id="IPR002035">
    <property type="entry name" value="VWF_A"/>
</dbReference>
<dbReference type="PROSITE" id="PS50234">
    <property type="entry name" value="VWFA"/>
    <property type="match status" value="1"/>
</dbReference>
<dbReference type="SMART" id="SM00327">
    <property type="entry name" value="VWA"/>
    <property type="match status" value="1"/>
</dbReference>
<protein>
    <recommendedName>
        <fullName evidence="1">VWFA domain-containing protein</fullName>
    </recommendedName>
</protein>
<reference evidence="2 3" key="1">
    <citation type="submission" date="2021-07" db="EMBL/GenBank/DDBJ databases">
        <title>The Aristolochia fimbriata genome: insights into angiosperm evolution, floral development and chemical biosynthesis.</title>
        <authorList>
            <person name="Jiao Y."/>
        </authorList>
    </citation>
    <scope>NUCLEOTIDE SEQUENCE [LARGE SCALE GENOMIC DNA]</scope>
    <source>
        <strain evidence="2">IBCAS-2021</strain>
        <tissue evidence="2">Leaf</tissue>
    </source>
</reference>
<dbReference type="InterPro" id="IPR036465">
    <property type="entry name" value="vWFA_dom_sf"/>
</dbReference>
<gene>
    <name evidence="2" type="ORF">H6P81_002567</name>
</gene>